<organism evidence="3">
    <name type="scientific">Angiostrongylus costaricensis</name>
    <name type="common">Nematode worm</name>
    <dbReference type="NCBI Taxonomy" id="334426"/>
    <lineage>
        <taxon>Eukaryota</taxon>
        <taxon>Metazoa</taxon>
        <taxon>Ecdysozoa</taxon>
        <taxon>Nematoda</taxon>
        <taxon>Chromadorea</taxon>
        <taxon>Rhabditida</taxon>
        <taxon>Rhabditina</taxon>
        <taxon>Rhabditomorpha</taxon>
        <taxon>Strongyloidea</taxon>
        <taxon>Metastrongylidae</taxon>
        <taxon>Angiostrongylus</taxon>
    </lineage>
</organism>
<evidence type="ECO:0000313" key="2">
    <source>
        <dbReference type="Proteomes" id="UP000267027"/>
    </source>
</evidence>
<proteinExistence type="predicted"/>
<protein>
    <submittedName>
        <fullName evidence="3">Pns 7-2</fullName>
    </submittedName>
</protein>
<dbReference type="EMBL" id="UYYA01003954">
    <property type="protein sequence ID" value="VDM58113.1"/>
    <property type="molecule type" value="Genomic_DNA"/>
</dbReference>
<name>A0A0R3PNB7_ANGCS</name>
<dbReference type="OrthoDB" id="263617at2759"/>
<evidence type="ECO:0000313" key="3">
    <source>
        <dbReference type="WBParaSite" id="ACOC_0000652701-mRNA-1"/>
    </source>
</evidence>
<gene>
    <name evidence="1" type="ORF">ACOC_LOCUS6528</name>
</gene>
<dbReference type="Proteomes" id="UP000267027">
    <property type="component" value="Unassembled WGS sequence"/>
</dbReference>
<dbReference type="AlphaFoldDB" id="A0A0R3PNB7"/>
<reference evidence="1 2" key="2">
    <citation type="submission" date="2018-11" db="EMBL/GenBank/DDBJ databases">
        <authorList>
            <consortium name="Pathogen Informatics"/>
        </authorList>
    </citation>
    <scope>NUCLEOTIDE SEQUENCE [LARGE SCALE GENOMIC DNA]</scope>
    <source>
        <strain evidence="1 2">Costa Rica</strain>
    </source>
</reference>
<accession>A0A0R3PNB7</accession>
<dbReference type="WBParaSite" id="ACOC_0000652701-mRNA-1">
    <property type="protein sequence ID" value="ACOC_0000652701-mRNA-1"/>
    <property type="gene ID" value="ACOC_0000652701"/>
</dbReference>
<sequence>MHSNSLSVSLFHRLRVECFNRNVPIVHASTKRFLSRVLKKFPYTNVIALFCFQPFEELYRDVIRIWHESDSRIQYHIDQASLFA</sequence>
<evidence type="ECO:0000313" key="1">
    <source>
        <dbReference type="EMBL" id="VDM58113.1"/>
    </source>
</evidence>
<keyword evidence="2" id="KW-1185">Reference proteome</keyword>
<reference evidence="3" key="1">
    <citation type="submission" date="2017-02" db="UniProtKB">
        <authorList>
            <consortium name="WormBaseParasite"/>
        </authorList>
    </citation>
    <scope>IDENTIFICATION</scope>
</reference>
<dbReference type="STRING" id="334426.A0A0R3PNB7"/>